<accession>A0A127JX10</accession>
<gene>
    <name evidence="1" type="ORF">UC35_18220</name>
</gene>
<dbReference type="AlphaFoldDB" id="A0A127JX10"/>
<keyword evidence="2" id="KW-1185">Reference proteome</keyword>
<name>A0A127JX10_9BURK</name>
<sequence>MTAFAVKHFVDDLGPLSRVMKQVKKAPYSYASNEPEATNAALGNDIYVFEVRAEPKGLRSYWLGYKFRAFEKYPPAGGGKWLEQFKFKNAARACEQAEGCYFDTPIEIVEPRLGAWLGENRPAMAEIPPELVPALDRLLGDPANNAKAFA</sequence>
<protein>
    <submittedName>
        <fullName evidence="1">Uncharacterized protein</fullName>
    </submittedName>
</protein>
<organism evidence="1 2">
    <name type="scientific">Ramlibacter tataouinensis</name>
    <dbReference type="NCBI Taxonomy" id="94132"/>
    <lineage>
        <taxon>Bacteria</taxon>
        <taxon>Pseudomonadati</taxon>
        <taxon>Pseudomonadota</taxon>
        <taxon>Betaproteobacteria</taxon>
        <taxon>Burkholderiales</taxon>
        <taxon>Comamonadaceae</taxon>
        <taxon>Ramlibacter</taxon>
    </lineage>
</organism>
<dbReference type="Proteomes" id="UP000070433">
    <property type="component" value="Chromosome"/>
</dbReference>
<reference evidence="1 2" key="1">
    <citation type="journal article" date="2014" name="Int. J. Syst. Evol. Microbiol.">
        <title>Ramlibacter solisilvae sp. nov., isolated from forest soil, and emended description of the genus Ramlibacter.</title>
        <authorList>
            <person name="Lee H.J."/>
            <person name="Lee S.H."/>
            <person name="Lee S.S."/>
            <person name="Lee J.S."/>
            <person name="Kim Y."/>
            <person name="Kim S.C."/>
            <person name="Jeon C.O."/>
        </authorList>
    </citation>
    <scope>NUCLEOTIDE SEQUENCE [LARGE SCALE GENOMIC DNA]</scope>
    <source>
        <strain evidence="1 2">5-10</strain>
    </source>
</reference>
<dbReference type="EMBL" id="CP010951">
    <property type="protein sequence ID" value="AMO24419.1"/>
    <property type="molecule type" value="Genomic_DNA"/>
</dbReference>
<proteinExistence type="predicted"/>
<evidence type="ECO:0000313" key="1">
    <source>
        <dbReference type="EMBL" id="AMO24419.1"/>
    </source>
</evidence>
<evidence type="ECO:0000313" key="2">
    <source>
        <dbReference type="Proteomes" id="UP000070433"/>
    </source>
</evidence>